<dbReference type="PANTHER" id="PTHR36344:SF1">
    <property type="entry name" value="RX N-TERMINAL DOMAIN-CONTAINING PROTEIN"/>
    <property type="match status" value="1"/>
</dbReference>
<gene>
    <name evidence="1" type="ORF">HAX54_050698</name>
</gene>
<protein>
    <submittedName>
        <fullName evidence="1">Uncharacterized protein</fullName>
    </submittedName>
</protein>
<proteinExistence type="predicted"/>
<organism evidence="1 2">
    <name type="scientific">Datura stramonium</name>
    <name type="common">Jimsonweed</name>
    <name type="synonym">Common thornapple</name>
    <dbReference type="NCBI Taxonomy" id="4076"/>
    <lineage>
        <taxon>Eukaryota</taxon>
        <taxon>Viridiplantae</taxon>
        <taxon>Streptophyta</taxon>
        <taxon>Embryophyta</taxon>
        <taxon>Tracheophyta</taxon>
        <taxon>Spermatophyta</taxon>
        <taxon>Magnoliopsida</taxon>
        <taxon>eudicotyledons</taxon>
        <taxon>Gunneridae</taxon>
        <taxon>Pentapetalae</taxon>
        <taxon>asterids</taxon>
        <taxon>lamiids</taxon>
        <taxon>Solanales</taxon>
        <taxon>Solanaceae</taxon>
        <taxon>Solanoideae</taxon>
        <taxon>Datureae</taxon>
        <taxon>Datura</taxon>
    </lineage>
</organism>
<sequence length="58" mass="6993">MDTFLRLQEIYIEISRVEEEKLQSEQRLGLFWEHLPPLDPEVIANMMQSIRNHIRGLE</sequence>
<dbReference type="Proteomes" id="UP000823775">
    <property type="component" value="Unassembled WGS sequence"/>
</dbReference>
<reference evidence="1 2" key="1">
    <citation type="journal article" date="2021" name="BMC Genomics">
        <title>Datura genome reveals duplications of psychoactive alkaloid biosynthetic genes and high mutation rate following tissue culture.</title>
        <authorList>
            <person name="Rajewski A."/>
            <person name="Carter-House D."/>
            <person name="Stajich J."/>
            <person name="Litt A."/>
        </authorList>
    </citation>
    <scope>NUCLEOTIDE SEQUENCE [LARGE SCALE GENOMIC DNA]</scope>
    <source>
        <strain evidence="1">AR-01</strain>
    </source>
</reference>
<name>A0ABS8Y880_DATST</name>
<evidence type="ECO:0000313" key="1">
    <source>
        <dbReference type="EMBL" id="MCE5167369.1"/>
    </source>
</evidence>
<dbReference type="EMBL" id="JACEIK010088999">
    <property type="protein sequence ID" value="MCE5167369.1"/>
    <property type="molecule type" value="Genomic_DNA"/>
</dbReference>
<dbReference type="PANTHER" id="PTHR36344">
    <property type="entry name" value="RX N-TERMINAL DOMAIN-CONTAINING PROTEIN"/>
    <property type="match status" value="1"/>
</dbReference>
<evidence type="ECO:0000313" key="2">
    <source>
        <dbReference type="Proteomes" id="UP000823775"/>
    </source>
</evidence>
<comment type="caution">
    <text evidence="1">The sequence shown here is derived from an EMBL/GenBank/DDBJ whole genome shotgun (WGS) entry which is preliminary data.</text>
</comment>
<feature type="non-terminal residue" evidence="1">
    <location>
        <position position="58"/>
    </location>
</feature>
<keyword evidence="2" id="KW-1185">Reference proteome</keyword>
<accession>A0ABS8Y880</accession>